<evidence type="ECO:0000256" key="2">
    <source>
        <dbReference type="SAM" id="MobiDB-lite"/>
    </source>
</evidence>
<feature type="compositionally biased region" description="Pro residues" evidence="2">
    <location>
        <begin position="28"/>
        <end position="38"/>
    </location>
</feature>
<feature type="region of interest" description="Disordered" evidence="2">
    <location>
        <begin position="673"/>
        <end position="699"/>
    </location>
</feature>
<reference evidence="5" key="2">
    <citation type="submission" date="2025-08" db="UniProtKB">
        <authorList>
            <consortium name="RefSeq"/>
        </authorList>
    </citation>
    <scope>IDENTIFICATION</scope>
    <source>
        <tissue evidence="5">Leaf</tissue>
    </source>
</reference>
<dbReference type="Pfam" id="PF25874">
    <property type="entry name" value="WHD_plant_repro"/>
    <property type="match status" value="1"/>
</dbReference>
<dbReference type="OrthoDB" id="515863at2759"/>
<dbReference type="PANTHER" id="PTHR46740">
    <property type="entry name" value="PROTEIN DYAD"/>
    <property type="match status" value="1"/>
</dbReference>
<dbReference type="AlphaFoldDB" id="A0A6P8DCK7"/>
<feature type="compositionally biased region" description="Acidic residues" evidence="2">
    <location>
        <begin position="271"/>
        <end position="287"/>
    </location>
</feature>
<dbReference type="GO" id="GO:0051177">
    <property type="term" value="P:meiotic sister chromatid cohesion"/>
    <property type="evidence" value="ECO:0007669"/>
    <property type="project" value="InterPro"/>
</dbReference>
<evidence type="ECO:0000313" key="4">
    <source>
        <dbReference type="Proteomes" id="UP000515151"/>
    </source>
</evidence>
<feature type="coiled-coil region" evidence="1">
    <location>
        <begin position="479"/>
        <end position="506"/>
    </location>
</feature>
<gene>
    <name evidence="5" type="primary">LOC116206271</name>
</gene>
<protein>
    <submittedName>
        <fullName evidence="5">Protein DYAD</fullName>
    </submittedName>
</protein>
<organism evidence="4 5">
    <name type="scientific">Punica granatum</name>
    <name type="common">Pomegranate</name>
    <dbReference type="NCBI Taxonomy" id="22663"/>
    <lineage>
        <taxon>Eukaryota</taxon>
        <taxon>Viridiplantae</taxon>
        <taxon>Streptophyta</taxon>
        <taxon>Embryophyta</taxon>
        <taxon>Tracheophyta</taxon>
        <taxon>Spermatophyta</taxon>
        <taxon>Magnoliopsida</taxon>
        <taxon>eudicotyledons</taxon>
        <taxon>Gunneridae</taxon>
        <taxon>Pentapetalae</taxon>
        <taxon>rosids</taxon>
        <taxon>malvids</taxon>
        <taxon>Myrtales</taxon>
        <taxon>Lythraceae</taxon>
        <taxon>Punica</taxon>
    </lineage>
</organism>
<dbReference type="GeneID" id="116206271"/>
<proteinExistence type="predicted"/>
<feature type="compositionally biased region" description="Low complexity" evidence="2">
    <location>
        <begin position="724"/>
        <end position="735"/>
    </location>
</feature>
<keyword evidence="4" id="KW-1185">Reference proteome</keyword>
<feature type="compositionally biased region" description="Low complexity" evidence="2">
    <location>
        <begin position="829"/>
        <end position="842"/>
    </location>
</feature>
<dbReference type="RefSeq" id="XP_031394957.1">
    <property type="nucleotide sequence ID" value="XM_031539097.1"/>
</dbReference>
<sequence length="867" mass="95399">MHMYLKEQISGGDRSDDAQSGRQQIVLSPPPPPSPPPQLSSSSAEMEMQVGSFYEINHALLAVTKHPEQLKLIRVVMVSEKTKVSVSLRFPSIYSLRMHFNNSNTNRTREGTKKLPPLDEKYVISSDVAAQLLLKRVSATELTEKKDSWSFWTMTSSSCSSPTVSTSTATSPPPPPLAPGLAKKGTCWSQLKCSGMVRWGKRRQVRFLSLQDKTSYSLNLQSQSGGGGDEEKEKDGGERWKEVEADNLDKREASDKNMAAYEIGEGLKQEGEEEHEADDETEDQEEETKERKKAERTPTQWSRGNDARRRSSRKRKASATSRSLKVKRAKPDNAKSKTQVVGCAPKNKGKTNKTSTERWSAERYKLAEQNMLKILKEKGAVYGNPILRPALRLEARKLIGDTGLLDHLLKHMAGKVAPGGTERFRRRHNADGAMEYWLESSDLVNIRKEAGVQDPYWTPPPGWKLGDSPSQDPVCAREIKFLREEIAKLKGEMQELISKKQEEILTPVTIKPTDQERIGLPPKEMYTELIRKKSAMEEQLKEISRYLSMMKLMQEDMESLKSTVGETRVSELEEPITPVGTEAGGGERMKVGEEKDKVADDVVAAMVPMEEDEVEENMKRTRTAAEDKAAKIQRLKSGFRICKPQGTFLWPSMAMSSLSPHYAVEDLLVVPTPPSAPSSPPSHHQLQPSNGLVGAAQPTSPVKPLAEKRMLSVAAATPEMAQSPTETPKATTPTPSRNPAFVAMGSFSPAKKPSASPLVQQEHSEGTNDTANATPVINLNELPSGTNYTISRTYKRRHHIPTTATSSAAISRLDTGAGVGQKKRQQKGSCSSPSPNSSPCVSAGAGPSWLVLATPHACSSLDSPSNC</sequence>
<dbReference type="InterPro" id="IPR044221">
    <property type="entry name" value="DYAD/AMEIOTIC1"/>
</dbReference>
<accession>A0A6P8DCK7</accession>
<feature type="domain" description="PTC1-like winged helix-turn-helix" evidence="3">
    <location>
        <begin position="358"/>
        <end position="440"/>
    </location>
</feature>
<feature type="region of interest" description="Disordered" evidence="2">
    <location>
        <begin position="716"/>
        <end position="739"/>
    </location>
</feature>
<name>A0A6P8DCK7_PUNGR</name>
<feature type="region of interest" description="Disordered" evidence="2">
    <location>
        <begin position="794"/>
        <end position="845"/>
    </location>
</feature>
<feature type="region of interest" description="Disordered" evidence="2">
    <location>
        <begin position="218"/>
        <end position="357"/>
    </location>
</feature>
<dbReference type="PANTHER" id="PTHR46740:SF2">
    <property type="entry name" value="PROTEIN DYAD"/>
    <property type="match status" value="1"/>
</dbReference>
<feature type="region of interest" description="Disordered" evidence="2">
    <location>
        <begin position="162"/>
        <end position="183"/>
    </location>
</feature>
<dbReference type="InterPro" id="IPR059080">
    <property type="entry name" value="WHD_PTC1"/>
</dbReference>
<keyword evidence="1" id="KW-0175">Coiled coil</keyword>
<feature type="compositionally biased region" description="Basic and acidic residues" evidence="2">
    <location>
        <begin position="229"/>
        <end position="255"/>
    </location>
</feature>
<feature type="region of interest" description="Disordered" evidence="2">
    <location>
        <begin position="1"/>
        <end position="44"/>
    </location>
</feature>
<evidence type="ECO:0000259" key="3">
    <source>
        <dbReference type="Pfam" id="PF25874"/>
    </source>
</evidence>
<dbReference type="GO" id="GO:0007131">
    <property type="term" value="P:reciprocal meiotic recombination"/>
    <property type="evidence" value="ECO:0007669"/>
    <property type="project" value="InterPro"/>
</dbReference>
<evidence type="ECO:0000256" key="1">
    <source>
        <dbReference type="SAM" id="Coils"/>
    </source>
</evidence>
<reference evidence="4" key="1">
    <citation type="journal article" date="2020" name="Plant Biotechnol. J.">
        <title>The pomegranate (Punica granatum L.) draft genome dissects genetic divergence between soft- and hard-seeded cultivars.</title>
        <authorList>
            <person name="Luo X."/>
            <person name="Li H."/>
            <person name="Wu Z."/>
            <person name="Yao W."/>
            <person name="Zhao P."/>
            <person name="Cao D."/>
            <person name="Yu H."/>
            <person name="Li K."/>
            <person name="Poudel K."/>
            <person name="Zhao D."/>
            <person name="Zhang F."/>
            <person name="Xia X."/>
            <person name="Chen L."/>
            <person name="Wang Q."/>
            <person name="Jing D."/>
            <person name="Cao S."/>
        </authorList>
    </citation>
    <scope>NUCLEOTIDE SEQUENCE [LARGE SCALE GENOMIC DNA]</scope>
    <source>
        <strain evidence="4">cv. Tunisia</strain>
    </source>
</reference>
<dbReference type="Proteomes" id="UP000515151">
    <property type="component" value="Chromosome 4"/>
</dbReference>
<evidence type="ECO:0000313" key="5">
    <source>
        <dbReference type="RefSeq" id="XP_031394957.1"/>
    </source>
</evidence>